<reference evidence="2" key="2">
    <citation type="submission" date="2025-09" db="UniProtKB">
        <authorList>
            <consortium name="Ensembl"/>
        </authorList>
    </citation>
    <scope>IDENTIFICATION</scope>
</reference>
<reference evidence="2" key="1">
    <citation type="submission" date="2025-08" db="UniProtKB">
        <authorList>
            <consortium name="Ensembl"/>
        </authorList>
    </citation>
    <scope>IDENTIFICATION</scope>
</reference>
<accession>A0A8C6IL76</accession>
<proteinExistence type="predicted"/>
<evidence type="ECO:0000256" key="1">
    <source>
        <dbReference type="SAM" id="MobiDB-lite"/>
    </source>
</evidence>
<keyword evidence="3" id="KW-1185">Reference proteome</keyword>
<sequence length="130" mass="14676">MKQYLLHGLIQNSKLALNSVIGLPPPLKCWRYSHESPVCEIIGSLILTCPKLLCALNSQLILPQTYPMSRSEHLSHALHLLSVPCLPKRKCYPRYRTKNGGSGMSYCWTTEEAENTRETPKKSEGKEEHG</sequence>
<dbReference type="Ensembl" id="ENSMSIT00000048025.1">
    <property type="protein sequence ID" value="ENSMSIP00000038067.1"/>
    <property type="gene ID" value="ENSMSIG00000031710.1"/>
</dbReference>
<feature type="compositionally biased region" description="Basic and acidic residues" evidence="1">
    <location>
        <begin position="114"/>
        <end position="130"/>
    </location>
</feature>
<protein>
    <submittedName>
        <fullName evidence="2">Uncharacterized protein</fullName>
    </submittedName>
</protein>
<dbReference type="Proteomes" id="UP000694415">
    <property type="component" value="Unplaced"/>
</dbReference>
<feature type="region of interest" description="Disordered" evidence="1">
    <location>
        <begin position="111"/>
        <end position="130"/>
    </location>
</feature>
<evidence type="ECO:0000313" key="2">
    <source>
        <dbReference type="Ensembl" id="ENSMSIP00000038067.1"/>
    </source>
</evidence>
<organism evidence="2 3">
    <name type="scientific">Mus spicilegus</name>
    <name type="common">Mound-building mouse</name>
    <dbReference type="NCBI Taxonomy" id="10103"/>
    <lineage>
        <taxon>Eukaryota</taxon>
        <taxon>Metazoa</taxon>
        <taxon>Chordata</taxon>
        <taxon>Craniata</taxon>
        <taxon>Vertebrata</taxon>
        <taxon>Euteleostomi</taxon>
        <taxon>Mammalia</taxon>
        <taxon>Eutheria</taxon>
        <taxon>Euarchontoglires</taxon>
        <taxon>Glires</taxon>
        <taxon>Rodentia</taxon>
        <taxon>Myomorpha</taxon>
        <taxon>Muroidea</taxon>
        <taxon>Muridae</taxon>
        <taxon>Murinae</taxon>
        <taxon>Mus</taxon>
        <taxon>Mus</taxon>
    </lineage>
</organism>
<dbReference type="AlphaFoldDB" id="A0A8C6IL76"/>
<name>A0A8C6IL76_MUSSI</name>
<evidence type="ECO:0000313" key="3">
    <source>
        <dbReference type="Proteomes" id="UP000694415"/>
    </source>
</evidence>